<proteinExistence type="predicted"/>
<dbReference type="Proteomes" id="UP000218231">
    <property type="component" value="Unassembled WGS sequence"/>
</dbReference>
<evidence type="ECO:0000313" key="2">
    <source>
        <dbReference type="EMBL" id="PAV84806.1"/>
    </source>
</evidence>
<comment type="caution">
    <text evidence="2">The sequence shown here is derived from an EMBL/GenBank/DDBJ whole genome shotgun (WGS) entry which is preliminary data.</text>
</comment>
<reference evidence="2 3" key="1">
    <citation type="journal article" date="2017" name="Curr. Biol.">
        <title>Genome architecture and evolution of a unichromosomal asexual nematode.</title>
        <authorList>
            <person name="Fradin H."/>
            <person name="Zegar C."/>
            <person name="Gutwein M."/>
            <person name="Lucas J."/>
            <person name="Kovtun M."/>
            <person name="Corcoran D."/>
            <person name="Baugh L.R."/>
            <person name="Kiontke K."/>
            <person name="Gunsalus K."/>
            <person name="Fitch D.H."/>
            <person name="Piano F."/>
        </authorList>
    </citation>
    <scope>NUCLEOTIDE SEQUENCE [LARGE SCALE GENOMIC DNA]</scope>
    <source>
        <strain evidence="2">PF1309</strain>
    </source>
</reference>
<gene>
    <name evidence="2" type="ORF">WR25_13710</name>
</gene>
<accession>A0A2A2LF08</accession>
<dbReference type="EMBL" id="LIAE01006817">
    <property type="protein sequence ID" value="PAV84806.1"/>
    <property type="molecule type" value="Genomic_DNA"/>
</dbReference>
<dbReference type="AlphaFoldDB" id="A0A2A2LF08"/>
<keyword evidence="3" id="KW-1185">Reference proteome</keyword>
<organism evidence="2 3">
    <name type="scientific">Diploscapter pachys</name>
    <dbReference type="NCBI Taxonomy" id="2018661"/>
    <lineage>
        <taxon>Eukaryota</taxon>
        <taxon>Metazoa</taxon>
        <taxon>Ecdysozoa</taxon>
        <taxon>Nematoda</taxon>
        <taxon>Chromadorea</taxon>
        <taxon>Rhabditida</taxon>
        <taxon>Rhabditina</taxon>
        <taxon>Rhabditomorpha</taxon>
        <taxon>Rhabditoidea</taxon>
        <taxon>Rhabditidae</taxon>
        <taxon>Diploscapter</taxon>
    </lineage>
</organism>
<protein>
    <submittedName>
        <fullName evidence="2">Uncharacterized protein</fullName>
    </submittedName>
</protein>
<evidence type="ECO:0000313" key="3">
    <source>
        <dbReference type="Proteomes" id="UP000218231"/>
    </source>
</evidence>
<feature type="region of interest" description="Disordered" evidence="1">
    <location>
        <begin position="14"/>
        <end position="33"/>
    </location>
</feature>
<name>A0A2A2LF08_9BILA</name>
<evidence type="ECO:0000256" key="1">
    <source>
        <dbReference type="SAM" id="MobiDB-lite"/>
    </source>
</evidence>
<sequence>MPFCNLNLLQRRNRVPADRQNEASPQVPRDLSRAPSSINEVCIGRAERKLDVLTLNQPVRANGGSRSPTEV</sequence>